<dbReference type="GO" id="GO:0004363">
    <property type="term" value="F:glutathione synthase activity"/>
    <property type="evidence" value="ECO:0007669"/>
    <property type="project" value="InterPro"/>
</dbReference>
<gene>
    <name evidence="1" type="primary">LOC114348059</name>
</gene>
<dbReference type="GO" id="GO:0005524">
    <property type="term" value="F:ATP binding"/>
    <property type="evidence" value="ECO:0007669"/>
    <property type="project" value="InterPro"/>
</dbReference>
<dbReference type="Gene3D" id="1.10.1080.10">
    <property type="entry name" value="Glutathione Synthetase, Chain A, domain 3"/>
    <property type="match status" value="1"/>
</dbReference>
<organism evidence="1">
    <name type="scientific">Diabrotica virgifera virgifera</name>
    <name type="common">western corn rootworm</name>
    <dbReference type="NCBI Taxonomy" id="50390"/>
    <lineage>
        <taxon>Eukaryota</taxon>
        <taxon>Metazoa</taxon>
        <taxon>Ecdysozoa</taxon>
        <taxon>Arthropoda</taxon>
        <taxon>Hexapoda</taxon>
        <taxon>Insecta</taxon>
        <taxon>Pterygota</taxon>
        <taxon>Neoptera</taxon>
        <taxon>Endopterygota</taxon>
        <taxon>Coleoptera</taxon>
        <taxon>Polyphaga</taxon>
        <taxon>Cucujiformia</taxon>
        <taxon>Chrysomeloidea</taxon>
        <taxon>Chrysomelidae</taxon>
        <taxon>Galerucinae</taxon>
        <taxon>Diabroticina</taxon>
        <taxon>Diabroticites</taxon>
        <taxon>Diabrotica</taxon>
    </lineage>
</organism>
<sequence length="94" mass="10834">KDWAIINGACMRSKTNFSEDSLNFAPFVLLPSTIPRRDFEQVVNLQTAFQELIHYVANDREFLTKCLAKIIEVDSFTAKLFEIYEAVQEEGETQ</sequence>
<dbReference type="SUPFAM" id="SSF56059">
    <property type="entry name" value="Glutathione synthetase ATP-binding domain-like"/>
    <property type="match status" value="1"/>
</dbReference>
<evidence type="ECO:0000313" key="1">
    <source>
        <dbReference type="RefSeq" id="XP_028154487.1"/>
    </source>
</evidence>
<feature type="non-terminal residue" evidence="1">
    <location>
        <position position="94"/>
    </location>
</feature>
<dbReference type="InterPro" id="IPR005615">
    <property type="entry name" value="Glutathione_synthase"/>
</dbReference>
<dbReference type="GO" id="GO:0005829">
    <property type="term" value="C:cytosol"/>
    <property type="evidence" value="ECO:0007669"/>
    <property type="project" value="TreeGrafter"/>
</dbReference>
<dbReference type="PANTHER" id="PTHR11130">
    <property type="entry name" value="GLUTATHIONE SYNTHETASE"/>
    <property type="match status" value="1"/>
</dbReference>
<dbReference type="PANTHER" id="PTHR11130:SF0">
    <property type="entry name" value="GLUTATHIONE SYNTHETASE"/>
    <property type="match status" value="1"/>
</dbReference>
<dbReference type="InterPro" id="IPR014042">
    <property type="entry name" value="Glutathione_synthase_a-hlx"/>
</dbReference>
<dbReference type="InParanoid" id="A0A6P7H7E2"/>
<accession>A0A6P7H7E2</accession>
<proteinExistence type="predicted"/>
<dbReference type="AlphaFoldDB" id="A0A6P7H7E2"/>
<feature type="non-terminal residue" evidence="1">
    <location>
        <position position="1"/>
    </location>
</feature>
<dbReference type="Pfam" id="PF03917">
    <property type="entry name" value="GSH_synth_ATP"/>
    <property type="match status" value="1"/>
</dbReference>
<name>A0A6P7H7E2_DIAVI</name>
<dbReference type="GO" id="GO:0043295">
    <property type="term" value="F:glutathione binding"/>
    <property type="evidence" value="ECO:0007669"/>
    <property type="project" value="TreeGrafter"/>
</dbReference>
<reference evidence="1" key="1">
    <citation type="submission" date="2025-08" db="UniProtKB">
        <authorList>
            <consortium name="RefSeq"/>
        </authorList>
    </citation>
    <scope>IDENTIFICATION</scope>
    <source>
        <tissue evidence="1">Whole insect</tissue>
    </source>
</reference>
<protein>
    <submittedName>
        <fullName evidence="1">Glutathione synthetase-like</fullName>
    </submittedName>
</protein>
<dbReference type="RefSeq" id="XP_028154487.1">
    <property type="nucleotide sequence ID" value="XM_028298686.1"/>
</dbReference>